<organism evidence="8 9">
    <name type="scientific">Intoshia linei</name>
    <dbReference type="NCBI Taxonomy" id="1819745"/>
    <lineage>
        <taxon>Eukaryota</taxon>
        <taxon>Metazoa</taxon>
        <taxon>Spiralia</taxon>
        <taxon>Lophotrochozoa</taxon>
        <taxon>Mesozoa</taxon>
        <taxon>Orthonectida</taxon>
        <taxon>Rhopaluridae</taxon>
        <taxon>Intoshia</taxon>
    </lineage>
</organism>
<reference evidence="8 9" key="1">
    <citation type="submission" date="2016-04" db="EMBL/GenBank/DDBJ databases">
        <title>The genome of Intoshia linei affirms orthonectids as highly simplified spiralians.</title>
        <authorList>
            <person name="Mikhailov K.V."/>
            <person name="Slusarev G.S."/>
            <person name="Nikitin M.A."/>
            <person name="Logacheva M.D."/>
            <person name="Penin A."/>
            <person name="Aleoshin V."/>
            <person name="Panchin Y.V."/>
        </authorList>
    </citation>
    <scope>NUCLEOTIDE SEQUENCE [LARGE SCALE GENOMIC DNA]</scope>
    <source>
        <strain evidence="8">Intl2013</strain>
        <tissue evidence="8">Whole animal</tissue>
    </source>
</reference>
<dbReference type="FunFam" id="3.40.50.1100:FF:000003">
    <property type="entry name" value="Cystathionine beta-synthase"/>
    <property type="match status" value="1"/>
</dbReference>
<dbReference type="EC" id="4.2.1.22" evidence="4"/>
<dbReference type="GO" id="GO:0004122">
    <property type="term" value="F:cystathionine beta-synthase activity"/>
    <property type="evidence" value="ECO:0007669"/>
    <property type="project" value="UniProtKB-EC"/>
</dbReference>
<comment type="catalytic activity">
    <reaction evidence="6">
        <text>L-homocysteine + L-serine = L,L-cystathionine + H2O</text>
        <dbReference type="Rhea" id="RHEA:10112"/>
        <dbReference type="ChEBI" id="CHEBI:15377"/>
        <dbReference type="ChEBI" id="CHEBI:33384"/>
        <dbReference type="ChEBI" id="CHEBI:58161"/>
        <dbReference type="ChEBI" id="CHEBI:58199"/>
        <dbReference type="EC" id="4.2.1.22"/>
    </reaction>
</comment>
<proteinExistence type="inferred from homology"/>
<protein>
    <recommendedName>
        <fullName evidence="4">cystathionine beta-synthase</fullName>
        <ecNumber evidence="4">4.2.1.22</ecNumber>
    </recommendedName>
</protein>
<evidence type="ECO:0000256" key="5">
    <source>
        <dbReference type="ARBA" id="ARBA00022898"/>
    </source>
</evidence>
<dbReference type="OrthoDB" id="728at2759"/>
<sequence length="379" mass="42347">MINWNQPPTKPLKTNWKETKFVPKIKKSKYSIYNGILETIGDTPLIRMNNITKSNGIECEILGKCEFMNPGGSIKDRIAVEMIEAAEKSGKLKPGGTIIEPTSGISLAMCAAYRGYKMVATMQDKCSYEKELVLKSLNCQIIRTPNDEPIDSPMSHIGKAWEIYNNTENSVVLDQYSNPYNPLTHYHYTALEILETCDYKIDMLVIGAGTCGSLTGIGSKVKEHLPNCKIIAVDPVGSTLANLNDASLSLQKGPFEVEGLGKHYKPGVCDSKNNKKNIFNCDETGLNFKQPINKTLNFKGCKTNKWSKKFNEIVMDEWVKVEDKDSFLTARQLICQEGLLIGGSSGAIMWAAMEMAKKYKYSKKNRIVVILPDSIRNYL</sequence>
<dbReference type="SUPFAM" id="SSF53686">
    <property type="entry name" value="Tryptophan synthase beta subunit-like PLP-dependent enzymes"/>
    <property type="match status" value="1"/>
</dbReference>
<dbReference type="Proteomes" id="UP000078046">
    <property type="component" value="Unassembled WGS sequence"/>
</dbReference>
<evidence type="ECO:0000256" key="2">
    <source>
        <dbReference type="ARBA" id="ARBA00005003"/>
    </source>
</evidence>
<comment type="similarity">
    <text evidence="3">Belongs to the cysteine synthase/cystathionine beta-synthase family.</text>
</comment>
<comment type="cofactor">
    <cofactor evidence="1">
        <name>pyridoxal 5'-phosphate</name>
        <dbReference type="ChEBI" id="CHEBI:597326"/>
    </cofactor>
</comment>
<dbReference type="EMBL" id="LWCA01000105">
    <property type="protein sequence ID" value="OAF70847.1"/>
    <property type="molecule type" value="Genomic_DNA"/>
</dbReference>
<dbReference type="PROSITE" id="PS00901">
    <property type="entry name" value="CYS_SYNTHASE"/>
    <property type="match status" value="1"/>
</dbReference>
<comment type="caution">
    <text evidence="8">The sequence shown here is derived from an EMBL/GenBank/DDBJ whole genome shotgun (WGS) entry which is preliminary data.</text>
</comment>
<evidence type="ECO:0000256" key="1">
    <source>
        <dbReference type="ARBA" id="ARBA00001933"/>
    </source>
</evidence>
<dbReference type="Pfam" id="PF00291">
    <property type="entry name" value="PALP"/>
    <property type="match status" value="1"/>
</dbReference>
<dbReference type="InterPro" id="IPR050214">
    <property type="entry name" value="Cys_Synth/Cystath_Beta-Synth"/>
</dbReference>
<dbReference type="AlphaFoldDB" id="A0A177B961"/>
<evidence type="ECO:0000256" key="4">
    <source>
        <dbReference type="ARBA" id="ARBA00012041"/>
    </source>
</evidence>
<evidence type="ECO:0000256" key="3">
    <source>
        <dbReference type="ARBA" id="ARBA00007103"/>
    </source>
</evidence>
<keyword evidence="9" id="KW-1185">Reference proteome</keyword>
<dbReference type="FunFam" id="3.40.50.1100:FF:000118">
    <property type="entry name" value="Related to CYS4-cystathionine beta-synthase"/>
    <property type="match status" value="1"/>
</dbReference>
<evidence type="ECO:0000259" key="7">
    <source>
        <dbReference type="Pfam" id="PF00291"/>
    </source>
</evidence>
<feature type="domain" description="Tryptophan synthase beta chain-like PALP" evidence="7">
    <location>
        <begin position="37"/>
        <end position="241"/>
    </location>
</feature>
<accession>A0A177B961</accession>
<dbReference type="InterPro" id="IPR001216">
    <property type="entry name" value="P-phosphate_BS"/>
</dbReference>
<dbReference type="PANTHER" id="PTHR10314">
    <property type="entry name" value="CYSTATHIONINE BETA-SYNTHASE"/>
    <property type="match status" value="1"/>
</dbReference>
<dbReference type="GO" id="GO:0006535">
    <property type="term" value="P:cysteine biosynthetic process from serine"/>
    <property type="evidence" value="ECO:0007669"/>
    <property type="project" value="InterPro"/>
</dbReference>
<comment type="pathway">
    <text evidence="2">Amino-acid biosynthesis; L-cysteine biosynthesis; L-cysteine from L-homocysteine and L-serine: step 1/2.</text>
</comment>
<gene>
    <name evidence="8" type="ORF">A3Q56_01410</name>
</gene>
<evidence type="ECO:0000313" key="8">
    <source>
        <dbReference type="EMBL" id="OAF70847.1"/>
    </source>
</evidence>
<evidence type="ECO:0000256" key="6">
    <source>
        <dbReference type="ARBA" id="ARBA00047490"/>
    </source>
</evidence>
<dbReference type="InterPro" id="IPR036052">
    <property type="entry name" value="TrpB-like_PALP_sf"/>
</dbReference>
<dbReference type="Gene3D" id="3.40.50.1100">
    <property type="match status" value="3"/>
</dbReference>
<name>A0A177B961_9BILA</name>
<dbReference type="InterPro" id="IPR001926">
    <property type="entry name" value="TrpB-like_PALP"/>
</dbReference>
<dbReference type="CDD" id="cd01561">
    <property type="entry name" value="CBS_like"/>
    <property type="match status" value="1"/>
</dbReference>
<evidence type="ECO:0000313" key="9">
    <source>
        <dbReference type="Proteomes" id="UP000078046"/>
    </source>
</evidence>
<keyword evidence="5" id="KW-0663">Pyridoxal phosphate</keyword>